<comment type="caution">
    <text evidence="1">The sequence shown here is derived from an EMBL/GenBank/DDBJ whole genome shotgun (WGS) entry which is preliminary data.</text>
</comment>
<dbReference type="STRING" id="1962155.B1813_19070"/>
<dbReference type="RefSeq" id="WP_081194234.1">
    <property type="nucleotide sequence ID" value="NZ_MWIH01000008.1"/>
</dbReference>
<dbReference type="AlphaFoldDB" id="A0A1V8ZYW8"/>
<gene>
    <name evidence="1" type="ORF">B1813_19070</name>
</gene>
<sequence>MAIFPAADYQPLGRQTEPRMSSHDIFCFHTMVGSLAGTDAYFEQGGYYGVESHFGVGGSSDGVRDGYVIQWQDTTYCADANLDGKPTVLSVETSDGGDPDRPWSPRQIDALVDLAVWVCRTHNIPPVLIPDTRPGRRGLAYHRQGCDHSSSYRPRGAPYDQWRVPGGVKWSGVLGKVCPGDVRIRQLVDTVIPRIQAAVGGGGGSAPSANPAQRYYQTKETTVLLPTGKNTLTVHVPKGAKNVVLNCPVGKMAARIQWAGSGYPKTRGQFPNDGDQPDAKWVAKDALHMDIDRMRPWLVDVPDKARSFKLNYTYRPKSILARLKREKAFGSLDFEF</sequence>
<proteinExistence type="predicted"/>
<protein>
    <submittedName>
        <fullName evidence="1">Uncharacterized protein</fullName>
    </submittedName>
</protein>
<dbReference type="SUPFAM" id="SSF55846">
    <property type="entry name" value="N-acetylmuramoyl-L-alanine amidase-like"/>
    <property type="match status" value="1"/>
</dbReference>
<keyword evidence="2" id="KW-1185">Reference proteome</keyword>
<dbReference type="GO" id="GO:0008745">
    <property type="term" value="F:N-acetylmuramoyl-L-alanine amidase activity"/>
    <property type="evidence" value="ECO:0007669"/>
    <property type="project" value="InterPro"/>
</dbReference>
<evidence type="ECO:0000313" key="2">
    <source>
        <dbReference type="Proteomes" id="UP000192591"/>
    </source>
</evidence>
<dbReference type="InterPro" id="IPR036505">
    <property type="entry name" value="Amidase/PGRP_sf"/>
</dbReference>
<dbReference type="Proteomes" id="UP000192591">
    <property type="component" value="Unassembled WGS sequence"/>
</dbReference>
<reference evidence="1 2" key="1">
    <citation type="submission" date="2017-02" db="EMBL/GenBank/DDBJ databases">
        <title>Draft genome of Saccharomonospora sp. 154.</title>
        <authorList>
            <person name="Alonso-Carmona G.S."/>
            <person name="De La Haba R."/>
            <person name="Vera-Gargallo B."/>
            <person name="Sandoval-Trujillo A.H."/>
            <person name="Ramirez-Duran N."/>
            <person name="Ventosa A."/>
        </authorList>
    </citation>
    <scope>NUCLEOTIDE SEQUENCE [LARGE SCALE GENOMIC DNA]</scope>
    <source>
        <strain evidence="1 2">LRS4.154</strain>
    </source>
</reference>
<dbReference type="Gene3D" id="3.40.80.10">
    <property type="entry name" value="Peptidoglycan recognition protein-like"/>
    <property type="match status" value="1"/>
</dbReference>
<evidence type="ECO:0000313" key="1">
    <source>
        <dbReference type="EMBL" id="OQO89943.1"/>
    </source>
</evidence>
<dbReference type="EMBL" id="MWIH01000008">
    <property type="protein sequence ID" value="OQO89943.1"/>
    <property type="molecule type" value="Genomic_DNA"/>
</dbReference>
<dbReference type="GO" id="GO:0009253">
    <property type="term" value="P:peptidoglycan catabolic process"/>
    <property type="evidence" value="ECO:0007669"/>
    <property type="project" value="InterPro"/>
</dbReference>
<organism evidence="1 2">
    <name type="scientific">Saccharomonospora piscinae</name>
    <dbReference type="NCBI Taxonomy" id="687388"/>
    <lineage>
        <taxon>Bacteria</taxon>
        <taxon>Bacillati</taxon>
        <taxon>Actinomycetota</taxon>
        <taxon>Actinomycetes</taxon>
        <taxon>Pseudonocardiales</taxon>
        <taxon>Pseudonocardiaceae</taxon>
        <taxon>Saccharomonospora</taxon>
    </lineage>
</organism>
<accession>A0A1V8ZYW8</accession>
<name>A0A1V8ZYW8_SACPI</name>